<dbReference type="Gene3D" id="1.10.1740.10">
    <property type="match status" value="1"/>
</dbReference>
<evidence type="ECO:0000256" key="4">
    <source>
        <dbReference type="ARBA" id="ARBA00023125"/>
    </source>
</evidence>
<comment type="similarity">
    <text evidence="1 6">Belongs to the sigma-70 factor family. ECF subfamily.</text>
</comment>
<accession>A0A7R7IEB2</accession>
<dbReference type="InterPro" id="IPR000838">
    <property type="entry name" value="RNA_pol_sigma70_ECF_CS"/>
</dbReference>
<dbReference type="InterPro" id="IPR007627">
    <property type="entry name" value="RNA_pol_sigma70_r2"/>
</dbReference>
<evidence type="ECO:0000256" key="2">
    <source>
        <dbReference type="ARBA" id="ARBA00023015"/>
    </source>
</evidence>
<dbReference type="InterPro" id="IPR013325">
    <property type="entry name" value="RNA_pol_sigma_r2"/>
</dbReference>
<dbReference type="PANTHER" id="PTHR43133">
    <property type="entry name" value="RNA POLYMERASE ECF-TYPE SIGMA FACTO"/>
    <property type="match status" value="1"/>
</dbReference>
<evidence type="ECO:0000259" key="7">
    <source>
        <dbReference type="Pfam" id="PF04542"/>
    </source>
</evidence>
<gene>
    <name evidence="8" type="ORF">bsdtb5_22330</name>
</gene>
<organism evidence="8 9">
    <name type="scientific">Anaeromicropila herbilytica</name>
    <dbReference type="NCBI Taxonomy" id="2785025"/>
    <lineage>
        <taxon>Bacteria</taxon>
        <taxon>Bacillati</taxon>
        <taxon>Bacillota</taxon>
        <taxon>Clostridia</taxon>
        <taxon>Lachnospirales</taxon>
        <taxon>Lachnospiraceae</taxon>
        <taxon>Anaeromicropila</taxon>
    </lineage>
</organism>
<keyword evidence="5 6" id="KW-0804">Transcription</keyword>
<feature type="domain" description="RNA polymerase sigma-70 region 2" evidence="7">
    <location>
        <begin position="8"/>
        <end position="71"/>
    </location>
</feature>
<sequence length="541" mass="63097">MNNKYDISQYIDKLYTEAIKKTGDSYMAEDITQETLLAAISALSRGKEPENIYPWLLQILSNKYCDWLREKYSKPQISIEDYPYELYEDELNEDDLDEKMEVIRRELGYLAVIHREVMIRFYMRGQSIEKIASDLKIPEGTVKSRLNTGRDRVKRGVKAMENYTKQSYEPDTLYLSCSGEVGLAGEPFSLLDMSDKLAQNILILAYDKPVTEVDVAKSLGVPVAFVEPVIQKLIDNELMGRTRGGKIFTDFIIYTEKDRKANFKKQLDLVDHYFDHFWNELEPALIDLREQSYYKRQSDQCKSKLELHFCILILISSYVEVRNEITGTMPYSDYPYRKNGGRWIAIGQHYSSNVDIPKEKEFWKYSVSGEAGIEIHNYRDSRSIELRKYDTQLGKVPEKYFNEQYLKWFYELHTNVPYDKSSVGENVIQASELLIESGILKMNDSLQLDLPILSRREYLEERNLSEQYSKKLSRSIHDVLTSLFQGGYVKLPSHLTSVPKWQQYMYCSESVPMAVIYKAMDKRLFLKDVNYPVPAAILVVE</sequence>
<dbReference type="InterPro" id="IPR039425">
    <property type="entry name" value="RNA_pol_sigma-70-like"/>
</dbReference>
<reference evidence="8 9" key="1">
    <citation type="submission" date="2020-11" db="EMBL/GenBank/DDBJ databases">
        <title>Draft genome sequencing of a Lachnospiraceae strain isolated from anoxic soil subjected to BSD treatment.</title>
        <authorList>
            <person name="Uek A."/>
            <person name="Tonouchi A."/>
        </authorList>
    </citation>
    <scope>NUCLEOTIDE SEQUENCE [LARGE SCALE GENOMIC DNA]</scope>
    <source>
        <strain evidence="8 9">TB5</strain>
    </source>
</reference>
<dbReference type="SUPFAM" id="SSF88659">
    <property type="entry name" value="Sigma3 and sigma4 domains of RNA polymerase sigma factors"/>
    <property type="match status" value="1"/>
</dbReference>
<dbReference type="EMBL" id="AP024169">
    <property type="protein sequence ID" value="BCN30938.1"/>
    <property type="molecule type" value="Genomic_DNA"/>
</dbReference>
<dbReference type="AlphaFoldDB" id="A0A7R7IEB2"/>
<dbReference type="PROSITE" id="PS01063">
    <property type="entry name" value="SIGMA70_ECF"/>
    <property type="match status" value="1"/>
</dbReference>
<evidence type="ECO:0000256" key="5">
    <source>
        <dbReference type="ARBA" id="ARBA00023163"/>
    </source>
</evidence>
<keyword evidence="9" id="KW-1185">Reference proteome</keyword>
<proteinExistence type="inferred from homology"/>
<dbReference type="Pfam" id="PF04542">
    <property type="entry name" value="Sigma70_r2"/>
    <property type="match status" value="1"/>
</dbReference>
<keyword evidence="4 6" id="KW-0238">DNA-binding</keyword>
<dbReference type="NCBIfam" id="TIGR02937">
    <property type="entry name" value="sigma70-ECF"/>
    <property type="match status" value="1"/>
</dbReference>
<evidence type="ECO:0000256" key="6">
    <source>
        <dbReference type="RuleBase" id="RU000716"/>
    </source>
</evidence>
<name>A0A7R7IEB2_9FIRM</name>
<dbReference type="Proteomes" id="UP000595897">
    <property type="component" value="Chromosome"/>
</dbReference>
<dbReference type="InterPro" id="IPR036388">
    <property type="entry name" value="WH-like_DNA-bd_sf"/>
</dbReference>
<dbReference type="InterPro" id="IPR013324">
    <property type="entry name" value="RNA_pol_sigma_r3/r4-like"/>
</dbReference>
<dbReference type="GO" id="GO:0006352">
    <property type="term" value="P:DNA-templated transcription initiation"/>
    <property type="evidence" value="ECO:0007669"/>
    <property type="project" value="InterPro"/>
</dbReference>
<evidence type="ECO:0000256" key="3">
    <source>
        <dbReference type="ARBA" id="ARBA00023082"/>
    </source>
</evidence>
<dbReference type="KEGG" id="ahb:bsdtb5_22330"/>
<protein>
    <recommendedName>
        <fullName evidence="6">RNA polymerase sigma factor</fullName>
    </recommendedName>
</protein>
<dbReference type="RefSeq" id="WP_271712092.1">
    <property type="nucleotide sequence ID" value="NZ_AP024169.1"/>
</dbReference>
<evidence type="ECO:0000256" key="1">
    <source>
        <dbReference type="ARBA" id="ARBA00010641"/>
    </source>
</evidence>
<dbReference type="SUPFAM" id="SSF88946">
    <property type="entry name" value="Sigma2 domain of RNA polymerase sigma factors"/>
    <property type="match status" value="1"/>
</dbReference>
<evidence type="ECO:0000313" key="8">
    <source>
        <dbReference type="EMBL" id="BCN30938.1"/>
    </source>
</evidence>
<dbReference type="GO" id="GO:0016987">
    <property type="term" value="F:sigma factor activity"/>
    <property type="evidence" value="ECO:0007669"/>
    <property type="project" value="UniProtKB-KW"/>
</dbReference>
<dbReference type="Gene3D" id="1.10.10.10">
    <property type="entry name" value="Winged helix-like DNA-binding domain superfamily/Winged helix DNA-binding domain"/>
    <property type="match status" value="1"/>
</dbReference>
<evidence type="ECO:0000313" key="9">
    <source>
        <dbReference type="Proteomes" id="UP000595897"/>
    </source>
</evidence>
<keyword evidence="3 6" id="KW-0731">Sigma factor</keyword>
<keyword evidence="2 6" id="KW-0805">Transcription regulation</keyword>
<dbReference type="GO" id="GO:0003677">
    <property type="term" value="F:DNA binding"/>
    <property type="evidence" value="ECO:0007669"/>
    <property type="project" value="UniProtKB-KW"/>
</dbReference>
<dbReference type="PANTHER" id="PTHR43133:SF8">
    <property type="entry name" value="RNA POLYMERASE SIGMA FACTOR HI_1459-RELATED"/>
    <property type="match status" value="1"/>
</dbReference>
<dbReference type="InterPro" id="IPR014284">
    <property type="entry name" value="RNA_pol_sigma-70_dom"/>
</dbReference>